<evidence type="ECO:0000313" key="5">
    <source>
        <dbReference type="EMBL" id="KZE45531.1"/>
    </source>
</evidence>
<dbReference type="Gene3D" id="3.90.79.10">
    <property type="entry name" value="Nucleoside Triphosphate Pyrophosphohydrolase"/>
    <property type="match status" value="1"/>
</dbReference>
<dbReference type="PANTHER" id="PTHR43046:SF14">
    <property type="entry name" value="MUTT_NUDIX FAMILY PROTEIN"/>
    <property type="match status" value="1"/>
</dbReference>
<dbReference type="Proteomes" id="UP000076510">
    <property type="component" value="Unassembled WGS sequence"/>
</dbReference>
<evidence type="ECO:0000256" key="3">
    <source>
        <dbReference type="RuleBase" id="RU003476"/>
    </source>
</evidence>
<dbReference type="Pfam" id="PF00293">
    <property type="entry name" value="NUDIX"/>
    <property type="match status" value="1"/>
</dbReference>
<dbReference type="InterPro" id="IPR020476">
    <property type="entry name" value="Nudix_hydrolase"/>
</dbReference>
<reference evidence="6" key="1">
    <citation type="submission" date="2016-01" db="EMBL/GenBank/DDBJ databases">
        <title>Whole genome sequencing of Bhargavaea cecembensis T14.</title>
        <authorList>
            <person name="Hong K.W."/>
        </authorList>
    </citation>
    <scope>NUCLEOTIDE SEQUENCE [LARGE SCALE GENOMIC DNA]</scope>
    <source>
        <strain evidence="6">M19</strain>
    </source>
</reference>
<organism evidence="5 6">
    <name type="scientific">Rossellomorea marisflavi</name>
    <dbReference type="NCBI Taxonomy" id="189381"/>
    <lineage>
        <taxon>Bacteria</taxon>
        <taxon>Bacillati</taxon>
        <taxon>Bacillota</taxon>
        <taxon>Bacilli</taxon>
        <taxon>Bacillales</taxon>
        <taxon>Bacillaceae</taxon>
        <taxon>Rossellomorea</taxon>
    </lineage>
</organism>
<evidence type="ECO:0000259" key="4">
    <source>
        <dbReference type="PROSITE" id="PS51462"/>
    </source>
</evidence>
<accession>A0A0J5Y9K2</accession>
<dbReference type="AlphaFoldDB" id="A0A0J5Y9K2"/>
<sequence>MQMPVHIVAAAGFVENAKDEILLVKTRRDGQWVFPGGQIEVGENLIDGVVREMKEESGMDVMVSHLVGVFSNTATYEGHSGVKIVPTKVMFDFVCKPLGGEFTTSDETSEARWVDKGEVMNLISTPALRTRYQTYVDFEGSVQYMDYVTKPEFKVKSKRRI</sequence>
<feature type="domain" description="Nudix hydrolase" evidence="4">
    <location>
        <begin position="3"/>
        <end position="135"/>
    </location>
</feature>
<dbReference type="PROSITE" id="PS00893">
    <property type="entry name" value="NUDIX_BOX"/>
    <property type="match status" value="1"/>
</dbReference>
<comment type="caution">
    <text evidence="5">The sequence shown here is derived from an EMBL/GenBank/DDBJ whole genome shotgun (WGS) entry which is preliminary data.</text>
</comment>
<dbReference type="CDD" id="cd02883">
    <property type="entry name" value="NUDIX_Hydrolase"/>
    <property type="match status" value="1"/>
</dbReference>
<dbReference type="InterPro" id="IPR000086">
    <property type="entry name" value="NUDIX_hydrolase_dom"/>
</dbReference>
<keyword evidence="2 3" id="KW-0378">Hydrolase</keyword>
<comment type="similarity">
    <text evidence="3">Belongs to the Nudix hydrolase family.</text>
</comment>
<dbReference type="PANTHER" id="PTHR43046">
    <property type="entry name" value="GDP-MANNOSE MANNOSYL HYDROLASE"/>
    <property type="match status" value="1"/>
</dbReference>
<dbReference type="PROSITE" id="PS51462">
    <property type="entry name" value="NUDIX"/>
    <property type="match status" value="1"/>
</dbReference>
<evidence type="ECO:0000313" key="6">
    <source>
        <dbReference type="Proteomes" id="UP000076510"/>
    </source>
</evidence>
<proteinExistence type="inferred from homology"/>
<dbReference type="GO" id="GO:0016787">
    <property type="term" value="F:hydrolase activity"/>
    <property type="evidence" value="ECO:0007669"/>
    <property type="project" value="UniProtKB-KW"/>
</dbReference>
<comment type="cofactor">
    <cofactor evidence="1">
        <name>Mg(2+)</name>
        <dbReference type="ChEBI" id="CHEBI:18420"/>
    </cofactor>
</comment>
<dbReference type="OrthoDB" id="9816289at2"/>
<dbReference type="InterPro" id="IPR020084">
    <property type="entry name" value="NUDIX_hydrolase_CS"/>
</dbReference>
<evidence type="ECO:0000256" key="2">
    <source>
        <dbReference type="ARBA" id="ARBA00022801"/>
    </source>
</evidence>
<dbReference type="RefSeq" id="WP_048005821.1">
    <property type="nucleotide sequence ID" value="NZ_CP085398.1"/>
</dbReference>
<dbReference type="SUPFAM" id="SSF55811">
    <property type="entry name" value="Nudix"/>
    <property type="match status" value="1"/>
</dbReference>
<protein>
    <submittedName>
        <fullName evidence="5">ADP-ribose pyrophosphatase</fullName>
    </submittedName>
</protein>
<gene>
    <name evidence="5" type="ORF">AV649_04920</name>
</gene>
<dbReference type="PRINTS" id="PR00502">
    <property type="entry name" value="NUDIXFAMILY"/>
</dbReference>
<dbReference type="PATRIC" id="fig|189381.11.peg.4503"/>
<dbReference type="EMBL" id="LQQY01000034">
    <property type="protein sequence ID" value="KZE45531.1"/>
    <property type="molecule type" value="Genomic_DNA"/>
</dbReference>
<name>A0A0J5Y9K2_9BACI</name>
<evidence type="ECO:0000256" key="1">
    <source>
        <dbReference type="ARBA" id="ARBA00001946"/>
    </source>
</evidence>
<dbReference type="InterPro" id="IPR015797">
    <property type="entry name" value="NUDIX_hydrolase-like_dom_sf"/>
</dbReference>